<dbReference type="CDD" id="cd03398">
    <property type="entry name" value="PAP2_haloperoxidase"/>
    <property type="match status" value="1"/>
</dbReference>
<organism evidence="2 3">
    <name type="scientific">Peribacillus simplex NBRC 15720 = DSM 1321</name>
    <dbReference type="NCBI Taxonomy" id="1349754"/>
    <lineage>
        <taxon>Bacteria</taxon>
        <taxon>Bacillati</taxon>
        <taxon>Bacillota</taxon>
        <taxon>Bacilli</taxon>
        <taxon>Bacillales</taxon>
        <taxon>Bacillaceae</taxon>
        <taxon>Peribacillus</taxon>
    </lineage>
</organism>
<sequence length="238" mass="27426">MRTSYRRWTEYPYPGESIPPKGSPEARNWPMFFISRGRDNDFLDPFHQRIIWRINNPENIDWETELFIVEETLKSLTSPQIRIAQYWGTGELTAKITTLIFKLAEKHKLGSPSVARVQGYFHAAMNDTFVMTWFFKYHWDVARPNQYGRNLSTVLFTPRFPAYPSAHATVAGCAEAVLSYIFPQESSEIKKLMEESAQSRLYAGVHFNVDNNEGLRLGRQIGDVVVSLLSAQNLNTLQ</sequence>
<dbReference type="OrthoDB" id="7793240at2"/>
<dbReference type="Proteomes" id="UP000214618">
    <property type="component" value="Chromosome"/>
</dbReference>
<dbReference type="InterPro" id="IPR036938">
    <property type="entry name" value="PAP2/HPO_sf"/>
</dbReference>
<accession>A0A223EJ96</accession>
<dbReference type="AlphaFoldDB" id="A0A223EJ96"/>
<dbReference type="InterPro" id="IPR052559">
    <property type="entry name" value="V-haloperoxidase"/>
</dbReference>
<dbReference type="Pfam" id="PF01569">
    <property type="entry name" value="PAP2"/>
    <property type="match status" value="1"/>
</dbReference>
<gene>
    <name evidence="2" type="ORF">BS1321_16020</name>
</gene>
<dbReference type="Gene3D" id="1.10.606.20">
    <property type="match status" value="1"/>
</dbReference>
<dbReference type="SUPFAM" id="SSF48317">
    <property type="entry name" value="Acid phosphatase/Vanadium-dependent haloperoxidase"/>
    <property type="match status" value="1"/>
</dbReference>
<dbReference type="RefSeq" id="WP_063236418.1">
    <property type="nucleotide sequence ID" value="NZ_BCVO01000051.1"/>
</dbReference>
<protein>
    <recommendedName>
        <fullName evidence="1">Phosphatidic acid phosphatase type 2/haloperoxidase domain-containing protein</fullName>
    </recommendedName>
</protein>
<feature type="domain" description="Phosphatidic acid phosphatase type 2/haloperoxidase" evidence="1">
    <location>
        <begin position="132"/>
        <end position="225"/>
    </location>
</feature>
<dbReference type="InterPro" id="IPR000326">
    <property type="entry name" value="PAP2/HPO"/>
</dbReference>
<dbReference type="PANTHER" id="PTHR34599">
    <property type="entry name" value="PEROXIDASE-RELATED"/>
    <property type="match status" value="1"/>
</dbReference>
<evidence type="ECO:0000313" key="2">
    <source>
        <dbReference type="EMBL" id="ASS95283.1"/>
    </source>
</evidence>
<evidence type="ECO:0000259" key="1">
    <source>
        <dbReference type="Pfam" id="PF01569"/>
    </source>
</evidence>
<dbReference type="GeneID" id="56474267"/>
<evidence type="ECO:0000313" key="3">
    <source>
        <dbReference type="Proteomes" id="UP000214618"/>
    </source>
</evidence>
<dbReference type="EMBL" id="CP017704">
    <property type="protein sequence ID" value="ASS95283.1"/>
    <property type="molecule type" value="Genomic_DNA"/>
</dbReference>
<proteinExistence type="predicted"/>
<reference evidence="2 3" key="1">
    <citation type="submission" date="2016-10" db="EMBL/GenBank/DDBJ databases">
        <title>The whole genome sequencing and assembly of Bacillus simplex DSM 1321 strain.</title>
        <authorList>
            <person name="Park M.-K."/>
            <person name="Lee Y.-J."/>
            <person name="Yi H."/>
            <person name="Bahn Y.-S."/>
            <person name="Kim J.F."/>
            <person name="Lee D.-W."/>
        </authorList>
    </citation>
    <scope>NUCLEOTIDE SEQUENCE [LARGE SCALE GENOMIC DNA]</scope>
    <source>
        <strain evidence="2 3">DSM 1321</strain>
    </source>
</reference>
<name>A0A223EJ96_9BACI</name>
<dbReference type="PANTHER" id="PTHR34599:SF1">
    <property type="entry name" value="PHOSPHATIDIC ACID PHOSPHATASE TYPE 2_HALOPEROXIDASE DOMAIN-CONTAINING PROTEIN"/>
    <property type="match status" value="1"/>
</dbReference>